<keyword evidence="2" id="KW-1185">Reference proteome</keyword>
<dbReference type="AlphaFoldDB" id="A0A839RW38"/>
<gene>
    <name evidence="1" type="ORF">FHU29_004548</name>
</gene>
<protein>
    <submittedName>
        <fullName evidence="1">Uncharacterized protein</fullName>
    </submittedName>
</protein>
<dbReference type="EMBL" id="JACHWS010000006">
    <property type="protein sequence ID" value="MBB3040053.1"/>
    <property type="molecule type" value="Genomic_DNA"/>
</dbReference>
<evidence type="ECO:0000313" key="2">
    <source>
        <dbReference type="Proteomes" id="UP000567922"/>
    </source>
</evidence>
<name>A0A839RW38_9ACTN</name>
<accession>A0A839RW38</accession>
<proteinExistence type="predicted"/>
<organism evidence="1 2">
    <name type="scientific">Hoyosella altamirensis</name>
    <dbReference type="NCBI Taxonomy" id="616997"/>
    <lineage>
        <taxon>Bacteria</taxon>
        <taxon>Bacillati</taxon>
        <taxon>Actinomycetota</taxon>
        <taxon>Actinomycetes</taxon>
        <taxon>Mycobacteriales</taxon>
        <taxon>Hoyosellaceae</taxon>
        <taxon>Hoyosella</taxon>
    </lineage>
</organism>
<reference evidence="1 2" key="1">
    <citation type="submission" date="2020-08" db="EMBL/GenBank/DDBJ databases">
        <title>Sequencing the genomes of 1000 actinobacteria strains.</title>
        <authorList>
            <person name="Klenk H.-P."/>
        </authorList>
    </citation>
    <scope>NUCLEOTIDE SEQUENCE [LARGE SCALE GENOMIC DNA]</scope>
    <source>
        <strain evidence="1 2">DSM 45258</strain>
    </source>
</reference>
<dbReference type="Proteomes" id="UP000567922">
    <property type="component" value="Unassembled WGS sequence"/>
</dbReference>
<comment type="caution">
    <text evidence="1">The sequence shown here is derived from an EMBL/GenBank/DDBJ whole genome shotgun (WGS) entry which is preliminary data.</text>
</comment>
<evidence type="ECO:0000313" key="1">
    <source>
        <dbReference type="EMBL" id="MBB3040053.1"/>
    </source>
</evidence>
<sequence length="75" mass="8297">MTISASAAQCGAIEGKCDDTLGYTKFRSVPGRCGQRSTARRLSAPCLEAHGYLRRQEETRLEVVYEFASPVKRES</sequence>